<organism evidence="1">
    <name type="scientific">uncultured Caudovirales phage</name>
    <dbReference type="NCBI Taxonomy" id="2100421"/>
    <lineage>
        <taxon>Viruses</taxon>
        <taxon>Duplodnaviria</taxon>
        <taxon>Heunggongvirae</taxon>
        <taxon>Uroviricota</taxon>
        <taxon>Caudoviricetes</taxon>
        <taxon>Peduoviridae</taxon>
        <taxon>Maltschvirus</taxon>
        <taxon>Maltschvirus maltsch</taxon>
    </lineage>
</organism>
<dbReference type="EMBL" id="LR798313">
    <property type="protein sequence ID" value="CAB5222535.1"/>
    <property type="molecule type" value="Genomic_DNA"/>
</dbReference>
<reference evidence="1" key="1">
    <citation type="submission" date="2020-05" db="EMBL/GenBank/DDBJ databases">
        <authorList>
            <person name="Chiriac C."/>
            <person name="Salcher M."/>
            <person name="Ghai R."/>
            <person name="Kavagutti S V."/>
        </authorList>
    </citation>
    <scope>NUCLEOTIDE SEQUENCE</scope>
</reference>
<sequence>MKRLLLLVMLPSIAVSAVVVLYLGFNQGEKPSAPDLMMCNGEYALCAASGSTPTGKTITVKGKVFQEGMAVCPVLTGRSVANGALMNNSCDAPAGKVWSLFSTVSEAPQAPSWAVAPLVSRSFILGKDSGMSNMWSFLCDKQAKKTNGVQLASCYGPLNESPATNGHIKPGAKIVTDAPVGVLNPVGGNF</sequence>
<proteinExistence type="predicted"/>
<name>A0A6J7X037_9CAUD</name>
<accession>A0A6J7X037</accession>
<protein>
    <submittedName>
        <fullName evidence="1">Uncharacterized protein</fullName>
    </submittedName>
</protein>
<evidence type="ECO:0000313" key="1">
    <source>
        <dbReference type="EMBL" id="CAB5222535.1"/>
    </source>
</evidence>
<gene>
    <name evidence="1" type="ORF">UFOVP374_15</name>
</gene>